<reference evidence="1 2" key="1">
    <citation type="submission" date="2017-01" db="EMBL/GenBank/DDBJ databases">
        <title>The cable genome- insights into the physiology and evolution of filamentous bacteria capable of sulfide oxidation via long distance electron transfer.</title>
        <authorList>
            <person name="Schreiber L."/>
            <person name="Bjerg J.T."/>
            <person name="Boggild A."/>
            <person name="Van De Vossenberg J."/>
            <person name="Meysman F."/>
            <person name="Nielsen L.P."/>
            <person name="Schramm A."/>
            <person name="Kjeldsen K.U."/>
        </authorList>
    </citation>
    <scope>NUCLEOTIDE SEQUENCE [LARGE SCALE GENOMIC DNA]</scope>
    <source>
        <strain evidence="1">A2</strain>
    </source>
</reference>
<protein>
    <submittedName>
        <fullName evidence="1">Uncharacterized protein</fullName>
    </submittedName>
</protein>
<evidence type="ECO:0000313" key="1">
    <source>
        <dbReference type="EMBL" id="RWX48488.1"/>
    </source>
</evidence>
<name>A0A3S3UC81_9BACT</name>
<dbReference type="AlphaFoldDB" id="A0A3S3UC81"/>
<comment type="caution">
    <text evidence="1">The sequence shown here is derived from an EMBL/GenBank/DDBJ whole genome shotgun (WGS) entry which is preliminary data.</text>
</comment>
<organism evidence="1 2">
    <name type="scientific">Candidatus Electrothrix marina</name>
    <dbReference type="NCBI Taxonomy" id="1859130"/>
    <lineage>
        <taxon>Bacteria</taxon>
        <taxon>Pseudomonadati</taxon>
        <taxon>Thermodesulfobacteriota</taxon>
        <taxon>Desulfobulbia</taxon>
        <taxon>Desulfobulbales</taxon>
        <taxon>Desulfobulbaceae</taxon>
        <taxon>Candidatus Electrothrix</taxon>
    </lineage>
</organism>
<accession>A0A3S3UC81</accession>
<evidence type="ECO:0000313" key="2">
    <source>
        <dbReference type="Proteomes" id="UP000286862"/>
    </source>
</evidence>
<gene>
    <name evidence="1" type="ORF">VT99_10883</name>
</gene>
<proteinExistence type="predicted"/>
<dbReference type="Proteomes" id="UP000286862">
    <property type="component" value="Unassembled WGS sequence"/>
</dbReference>
<sequence>MKVPGNSLELPDKLSFFVVSPPKGGEMGVYRTKKYPVPPRNGVFFTAESKTKEINSTFHGHILNNTTFHASNDIGKDNRNASSHKISGANSFSTDDSQFLFFEPRKPLSTVFPIPCLRD</sequence>
<dbReference type="EMBL" id="MTKQ01000088">
    <property type="protein sequence ID" value="RWX48488.1"/>
    <property type="molecule type" value="Genomic_DNA"/>
</dbReference>